<gene>
    <name evidence="1" type="ORF">BGZ95_007662</name>
</gene>
<evidence type="ECO:0000313" key="1">
    <source>
        <dbReference type="EMBL" id="KAG0276357.1"/>
    </source>
</evidence>
<organism evidence="1 2">
    <name type="scientific">Linnemannia exigua</name>
    <dbReference type="NCBI Taxonomy" id="604196"/>
    <lineage>
        <taxon>Eukaryota</taxon>
        <taxon>Fungi</taxon>
        <taxon>Fungi incertae sedis</taxon>
        <taxon>Mucoromycota</taxon>
        <taxon>Mortierellomycotina</taxon>
        <taxon>Mortierellomycetes</taxon>
        <taxon>Mortierellales</taxon>
        <taxon>Mortierellaceae</taxon>
        <taxon>Linnemannia</taxon>
    </lineage>
</organism>
<dbReference type="Proteomes" id="UP001194580">
    <property type="component" value="Unassembled WGS sequence"/>
</dbReference>
<evidence type="ECO:0000313" key="2">
    <source>
        <dbReference type="Proteomes" id="UP001194580"/>
    </source>
</evidence>
<dbReference type="EMBL" id="JAAAIL010000380">
    <property type="protein sequence ID" value="KAG0276357.1"/>
    <property type="molecule type" value="Genomic_DNA"/>
</dbReference>
<dbReference type="AlphaFoldDB" id="A0AAD4DF17"/>
<comment type="caution">
    <text evidence="1">The sequence shown here is derived from an EMBL/GenBank/DDBJ whole genome shotgun (WGS) entry which is preliminary data.</text>
</comment>
<name>A0AAD4DF17_9FUNG</name>
<accession>A0AAD4DF17</accession>
<protein>
    <submittedName>
        <fullName evidence="1">Uncharacterized protein</fullName>
    </submittedName>
</protein>
<sequence>MVLAKHAPQLRALKLKFESKVGDFPIFSQLISYFPRLESLDFFYLLFKDKPGVSTMVYGLEDHEMNYGNPHPLKIFRIAVTIYGALKILLDMLACRPSCSMTRWRFQVWIQ</sequence>
<keyword evidence="2" id="KW-1185">Reference proteome</keyword>
<proteinExistence type="predicted"/>
<reference evidence="1" key="1">
    <citation type="journal article" date="2020" name="Fungal Divers.">
        <title>Resolving the Mortierellaceae phylogeny through synthesis of multi-gene phylogenetics and phylogenomics.</title>
        <authorList>
            <person name="Vandepol N."/>
            <person name="Liber J."/>
            <person name="Desiro A."/>
            <person name="Na H."/>
            <person name="Kennedy M."/>
            <person name="Barry K."/>
            <person name="Grigoriev I.V."/>
            <person name="Miller A.N."/>
            <person name="O'Donnell K."/>
            <person name="Stajich J.E."/>
            <person name="Bonito G."/>
        </authorList>
    </citation>
    <scope>NUCLEOTIDE SEQUENCE</scope>
    <source>
        <strain evidence="1">NRRL 28262</strain>
    </source>
</reference>